<dbReference type="eggNOG" id="COG0863">
    <property type="taxonomic scope" value="Bacteria"/>
</dbReference>
<feature type="domain" description="Restriction endonuclease type IV Mrr" evidence="1">
    <location>
        <begin position="14"/>
        <end position="90"/>
    </location>
</feature>
<protein>
    <recommendedName>
        <fullName evidence="1">Restriction endonuclease type IV Mrr domain-containing protein</fullName>
    </recommendedName>
</protein>
<dbReference type="KEGG" id="cyt:cce_2584"/>
<dbReference type="REBASE" id="142045">
    <property type="entry name" value="Csp68KORF2587P"/>
</dbReference>
<dbReference type="STRING" id="43989.cce_2584"/>
<evidence type="ECO:0000313" key="2">
    <source>
        <dbReference type="EMBL" id="ACB51932.1"/>
    </source>
</evidence>
<proteinExistence type="predicted"/>
<dbReference type="EMBL" id="CP000806">
    <property type="protein sequence ID" value="ACB51932.1"/>
    <property type="molecule type" value="Genomic_DNA"/>
</dbReference>
<gene>
    <name evidence="2" type="ordered locus">cce_2584</name>
</gene>
<dbReference type="Pfam" id="PF04471">
    <property type="entry name" value="Mrr_cat"/>
    <property type="match status" value="1"/>
</dbReference>
<dbReference type="REBASE" id="141984">
    <property type="entry name" value="Csp68KORF2584P"/>
</dbReference>
<dbReference type="InterPro" id="IPR007560">
    <property type="entry name" value="Restrct_endonuc_IV_Mrr"/>
</dbReference>
<reference evidence="2 3" key="1">
    <citation type="journal article" date="2008" name="Proc. Natl. Acad. Sci. U.S.A.">
        <title>The genome of Cyanothece 51142, a unicellular diazotrophic cyanobacterium important in the marine nitrogen cycle.</title>
        <authorList>
            <person name="Welsh E.A."/>
            <person name="Liberton M."/>
            <person name="Stoeckel J."/>
            <person name="Loh T."/>
            <person name="Elvitigala T."/>
            <person name="Wang C."/>
            <person name="Wollam A."/>
            <person name="Fulton R.S."/>
            <person name="Clifton S.W."/>
            <person name="Jacobs J.M."/>
            <person name="Aurora R."/>
            <person name="Ghosh B.K."/>
            <person name="Sherman L.A."/>
            <person name="Smith R.D."/>
            <person name="Wilson R.K."/>
            <person name="Pakrasi H.B."/>
        </authorList>
    </citation>
    <scope>NUCLEOTIDE SEQUENCE [LARGE SCALE GENOMIC DNA]</scope>
    <source>
        <strain evidence="3">ATCC 51142 / BH68</strain>
    </source>
</reference>
<dbReference type="InterPro" id="IPR011335">
    <property type="entry name" value="Restrct_endonuc-II-like"/>
</dbReference>
<dbReference type="HOGENOM" id="CLU_087579_0_0_3"/>
<name>B1WSE6_CROS5</name>
<sequence length="157" mass="18230">MIRLTSLRFTSWRLRSYESTGGGEVDVLAASDRFVYSRWQIQCKNTKKVDVDVLAKEIGMTFVTGADVVMIVTTGEFTRDAFQYASRMMDVSRYYMILLQKNDLEAIKEDKTNIIKILDKQARKIFAKKELQMTDNEIDEIETEGDNITHQYFDEAE</sequence>
<evidence type="ECO:0000313" key="3">
    <source>
        <dbReference type="Proteomes" id="UP000001203"/>
    </source>
</evidence>
<dbReference type="GO" id="GO:0004519">
    <property type="term" value="F:endonuclease activity"/>
    <property type="evidence" value="ECO:0007669"/>
    <property type="project" value="InterPro"/>
</dbReference>
<keyword evidence="3" id="KW-1185">Reference proteome</keyword>
<evidence type="ECO:0000259" key="1">
    <source>
        <dbReference type="Pfam" id="PF04471"/>
    </source>
</evidence>
<organism evidence="2 3">
    <name type="scientific">Crocosphaera subtropica (strain ATCC 51142 / BH68)</name>
    <name type="common">Cyanothece sp. (strain ATCC 51142)</name>
    <dbReference type="NCBI Taxonomy" id="43989"/>
    <lineage>
        <taxon>Bacteria</taxon>
        <taxon>Bacillati</taxon>
        <taxon>Cyanobacteriota</taxon>
        <taxon>Cyanophyceae</taxon>
        <taxon>Oscillatoriophycideae</taxon>
        <taxon>Chroococcales</taxon>
        <taxon>Aphanothecaceae</taxon>
        <taxon>Crocosphaera</taxon>
        <taxon>Crocosphaera subtropica</taxon>
    </lineage>
</organism>
<dbReference type="Proteomes" id="UP000001203">
    <property type="component" value="Chromosome circular"/>
</dbReference>
<dbReference type="OrthoDB" id="9800801at2"/>
<dbReference type="GO" id="GO:0009307">
    <property type="term" value="P:DNA restriction-modification system"/>
    <property type="evidence" value="ECO:0007669"/>
    <property type="project" value="InterPro"/>
</dbReference>
<accession>B1WSE6</accession>
<dbReference type="AlphaFoldDB" id="B1WSE6"/>
<dbReference type="GO" id="GO:0003677">
    <property type="term" value="F:DNA binding"/>
    <property type="evidence" value="ECO:0007669"/>
    <property type="project" value="InterPro"/>
</dbReference>
<dbReference type="SUPFAM" id="SSF52980">
    <property type="entry name" value="Restriction endonuclease-like"/>
    <property type="match status" value="1"/>
</dbReference>
<dbReference type="RefSeq" id="WP_009544726.1">
    <property type="nucleotide sequence ID" value="NC_010546.1"/>
</dbReference>